<proteinExistence type="predicted"/>
<reference evidence="1 2" key="1">
    <citation type="submission" date="2019-08" db="EMBL/GenBank/DDBJ databases">
        <title>Whole genome of Aphis craccivora.</title>
        <authorList>
            <person name="Voronova N.V."/>
            <person name="Shulinski R.S."/>
            <person name="Bandarenka Y.V."/>
            <person name="Zhorov D.G."/>
            <person name="Warner D."/>
        </authorList>
    </citation>
    <scope>NUCLEOTIDE SEQUENCE [LARGE SCALE GENOMIC DNA]</scope>
    <source>
        <strain evidence="1">180601</strain>
        <tissue evidence="1">Whole Body</tissue>
    </source>
</reference>
<accession>A0A6G0XNH1</accession>
<gene>
    <name evidence="1" type="ORF">FWK35_00018379</name>
</gene>
<comment type="caution">
    <text evidence="1">The sequence shown here is derived from an EMBL/GenBank/DDBJ whole genome shotgun (WGS) entry which is preliminary data.</text>
</comment>
<sequence length="82" mass="9401">MPIFVKTRVYLITPFRVDTYINISIFFFEIAPLNKILEPGKWVPLCCTLGAVWTTIRSVKFVYNDGYHCIRKTILSGDGLSV</sequence>
<name>A0A6G0XNH1_APHCR</name>
<dbReference type="AlphaFoldDB" id="A0A6G0XNH1"/>
<dbReference type="EMBL" id="VUJU01007684">
    <property type="protein sequence ID" value="KAF0741951.1"/>
    <property type="molecule type" value="Genomic_DNA"/>
</dbReference>
<evidence type="ECO:0000313" key="2">
    <source>
        <dbReference type="Proteomes" id="UP000478052"/>
    </source>
</evidence>
<keyword evidence="2" id="KW-1185">Reference proteome</keyword>
<dbReference type="Proteomes" id="UP000478052">
    <property type="component" value="Unassembled WGS sequence"/>
</dbReference>
<evidence type="ECO:0000313" key="1">
    <source>
        <dbReference type="EMBL" id="KAF0741951.1"/>
    </source>
</evidence>
<protein>
    <submittedName>
        <fullName evidence="1">Uncharacterized protein</fullName>
    </submittedName>
</protein>
<organism evidence="1 2">
    <name type="scientific">Aphis craccivora</name>
    <name type="common">Cowpea aphid</name>
    <dbReference type="NCBI Taxonomy" id="307492"/>
    <lineage>
        <taxon>Eukaryota</taxon>
        <taxon>Metazoa</taxon>
        <taxon>Ecdysozoa</taxon>
        <taxon>Arthropoda</taxon>
        <taxon>Hexapoda</taxon>
        <taxon>Insecta</taxon>
        <taxon>Pterygota</taxon>
        <taxon>Neoptera</taxon>
        <taxon>Paraneoptera</taxon>
        <taxon>Hemiptera</taxon>
        <taxon>Sternorrhyncha</taxon>
        <taxon>Aphidomorpha</taxon>
        <taxon>Aphidoidea</taxon>
        <taxon>Aphididae</taxon>
        <taxon>Aphidini</taxon>
        <taxon>Aphis</taxon>
        <taxon>Aphis</taxon>
    </lineage>
</organism>